<evidence type="ECO:0000256" key="4">
    <source>
        <dbReference type="ARBA" id="ARBA00022692"/>
    </source>
</evidence>
<feature type="transmembrane region" description="Helical" evidence="7">
    <location>
        <begin position="150"/>
        <end position="168"/>
    </location>
</feature>
<protein>
    <submittedName>
        <fullName evidence="8">Lipopolysaccharide biosynthesis protein</fullName>
    </submittedName>
</protein>
<dbReference type="InterPro" id="IPR050833">
    <property type="entry name" value="Poly_Biosynth_Transport"/>
</dbReference>
<feature type="transmembrane region" description="Helical" evidence="7">
    <location>
        <begin position="228"/>
        <end position="247"/>
    </location>
</feature>
<accession>A0ABW2KUI1</accession>
<evidence type="ECO:0000256" key="1">
    <source>
        <dbReference type="ARBA" id="ARBA00004651"/>
    </source>
</evidence>
<feature type="transmembrane region" description="Helical" evidence="7">
    <location>
        <begin position="42"/>
        <end position="59"/>
    </location>
</feature>
<comment type="caution">
    <text evidence="8">The sequence shown here is derived from an EMBL/GenBank/DDBJ whole genome shotgun (WGS) entry which is preliminary data.</text>
</comment>
<sequence length="486" mass="51388">MSGSRLAAARGIVWVVLESGGVSLLSLATLLVLARLIGPAEFGLAGLALSIVQVLYLVAEMLFHDALVQRRDLDDRHADSALWASLLLGAAMAAGCWLLAPAVERLFEAPGLAPVLAWMGLSLVFGGANGVMTALLRRDLRFKRVAARSLFGRLAGAAAGLVLALWGFGVWALVAQQIAMAAAATLALWIDPPRRPRLVLSLRHLHELLGFALPAFVASFLWQANLRLFVLIVGYLLGPAAVGYLTIAMRLVDTARMILGSALHQLALPLFSRRQDDREALSRGFRQATELTALVTQPLFAGLFALAPEVVALVLGPGWDLAVPLVRILCIVAMAQLVRQFGNAALTAVGRPRWLAVQNALGLAVSVALLVAFGEAGVVVAAAVWAARFVAVLPLNAWMVRIGAGVRWRDQFGPAVLPVAGACLMAAALLAARLWLLPHWPPLPALALLVPAGGLFYLGLVLLVDRGPLLRLAAFAAAALARPAKA</sequence>
<evidence type="ECO:0000256" key="2">
    <source>
        <dbReference type="ARBA" id="ARBA00007430"/>
    </source>
</evidence>
<dbReference type="CDD" id="cd13127">
    <property type="entry name" value="MATE_tuaB_like"/>
    <property type="match status" value="1"/>
</dbReference>
<dbReference type="PANTHER" id="PTHR30250">
    <property type="entry name" value="PST FAMILY PREDICTED COLANIC ACID TRANSPORTER"/>
    <property type="match status" value="1"/>
</dbReference>
<dbReference type="Proteomes" id="UP001596456">
    <property type="component" value="Unassembled WGS sequence"/>
</dbReference>
<proteinExistence type="inferred from homology"/>
<keyword evidence="9" id="KW-1185">Reference proteome</keyword>
<evidence type="ECO:0000256" key="5">
    <source>
        <dbReference type="ARBA" id="ARBA00022989"/>
    </source>
</evidence>
<keyword evidence="6 7" id="KW-0472">Membrane</keyword>
<evidence type="ECO:0000313" key="9">
    <source>
        <dbReference type="Proteomes" id="UP001596456"/>
    </source>
</evidence>
<feature type="transmembrane region" description="Helical" evidence="7">
    <location>
        <begin position="321"/>
        <end position="342"/>
    </location>
</feature>
<feature type="transmembrane region" description="Helical" evidence="7">
    <location>
        <begin position="354"/>
        <end position="373"/>
    </location>
</feature>
<feature type="transmembrane region" description="Helical" evidence="7">
    <location>
        <begin position="12"/>
        <end position="36"/>
    </location>
</feature>
<feature type="transmembrane region" description="Helical" evidence="7">
    <location>
        <begin position="379"/>
        <end position="400"/>
    </location>
</feature>
<feature type="transmembrane region" description="Helical" evidence="7">
    <location>
        <begin position="442"/>
        <end position="464"/>
    </location>
</feature>
<reference evidence="9" key="1">
    <citation type="journal article" date="2019" name="Int. J. Syst. Evol. Microbiol.">
        <title>The Global Catalogue of Microorganisms (GCM) 10K type strain sequencing project: providing services to taxonomists for standard genome sequencing and annotation.</title>
        <authorList>
            <consortium name="The Broad Institute Genomics Platform"/>
            <consortium name="The Broad Institute Genome Sequencing Center for Infectious Disease"/>
            <person name="Wu L."/>
            <person name="Ma J."/>
        </authorList>
    </citation>
    <scope>NUCLEOTIDE SEQUENCE [LARGE SCALE GENOMIC DNA]</scope>
    <source>
        <strain evidence="9">CGMCC 1.16275</strain>
    </source>
</reference>
<name>A0ABW2KUI1_9PROT</name>
<dbReference type="RefSeq" id="WP_377358967.1">
    <property type="nucleotide sequence ID" value="NZ_JBHTCM010000010.1"/>
</dbReference>
<dbReference type="Pfam" id="PF13440">
    <property type="entry name" value="Polysacc_synt_3"/>
    <property type="match status" value="1"/>
</dbReference>
<dbReference type="EMBL" id="JBHTCM010000010">
    <property type="protein sequence ID" value="MFC7333712.1"/>
    <property type="molecule type" value="Genomic_DNA"/>
</dbReference>
<feature type="transmembrane region" description="Helical" evidence="7">
    <location>
        <begin position="115"/>
        <end position="138"/>
    </location>
</feature>
<feature type="transmembrane region" description="Helical" evidence="7">
    <location>
        <begin position="80"/>
        <end position="103"/>
    </location>
</feature>
<feature type="transmembrane region" description="Helical" evidence="7">
    <location>
        <begin position="412"/>
        <end position="436"/>
    </location>
</feature>
<keyword evidence="3" id="KW-1003">Cell membrane</keyword>
<keyword evidence="5 7" id="KW-1133">Transmembrane helix</keyword>
<evidence type="ECO:0000256" key="7">
    <source>
        <dbReference type="SAM" id="Phobius"/>
    </source>
</evidence>
<evidence type="ECO:0000313" key="8">
    <source>
        <dbReference type="EMBL" id="MFC7333712.1"/>
    </source>
</evidence>
<feature type="transmembrane region" description="Helical" evidence="7">
    <location>
        <begin position="291"/>
        <end position="315"/>
    </location>
</feature>
<organism evidence="8 9">
    <name type="scientific">Rhodocista pekingensis</name>
    <dbReference type="NCBI Taxonomy" id="201185"/>
    <lineage>
        <taxon>Bacteria</taxon>
        <taxon>Pseudomonadati</taxon>
        <taxon>Pseudomonadota</taxon>
        <taxon>Alphaproteobacteria</taxon>
        <taxon>Rhodospirillales</taxon>
        <taxon>Azospirillaceae</taxon>
        <taxon>Rhodocista</taxon>
    </lineage>
</organism>
<evidence type="ECO:0000256" key="6">
    <source>
        <dbReference type="ARBA" id="ARBA00023136"/>
    </source>
</evidence>
<dbReference type="PANTHER" id="PTHR30250:SF10">
    <property type="entry name" value="LIPOPOLYSACCHARIDE BIOSYNTHESIS PROTEIN WZXC"/>
    <property type="match status" value="1"/>
</dbReference>
<evidence type="ECO:0000256" key="3">
    <source>
        <dbReference type="ARBA" id="ARBA00022475"/>
    </source>
</evidence>
<comment type="subcellular location">
    <subcellularLocation>
        <location evidence="1">Cell membrane</location>
        <topology evidence="1">Multi-pass membrane protein</topology>
    </subcellularLocation>
</comment>
<gene>
    <name evidence="8" type="ORF">ACFQPS_11100</name>
</gene>
<comment type="similarity">
    <text evidence="2">Belongs to the polysaccharide synthase family.</text>
</comment>
<keyword evidence="4 7" id="KW-0812">Transmembrane</keyword>